<feature type="region of interest" description="Disordered" evidence="1">
    <location>
        <begin position="207"/>
        <end position="235"/>
    </location>
</feature>
<gene>
    <name evidence="2" type="ORF">BS47DRAFT_1394396</name>
</gene>
<protein>
    <recommendedName>
        <fullName evidence="4">HNH nuclease domain-containing protein</fullName>
    </recommendedName>
</protein>
<dbReference type="Proteomes" id="UP000886523">
    <property type="component" value="Unassembled WGS sequence"/>
</dbReference>
<name>A0A9P6AV58_9AGAM</name>
<sequence>MLAKVKVKGSPITRMNSTLPEQATLTCDRTPTELEAGTPENGEDKNWARYGLRSISLLAPSPGCKISAAPCVERDGYQCVVTGLRDKSHSVFPPSRNPITTNAGHILRRAVVVYDGHDPDSRTSRSVLVTLDILRHYASLPETFVEEIGSIIDDPSNGMTVEYNARVGFDDFGWSLRAAPNTYRIVYHVEGAGRGLILRHKEEVAFMDSSPKSSESSSPGRKQRITRSGNSSLLN</sequence>
<evidence type="ECO:0008006" key="4">
    <source>
        <dbReference type="Google" id="ProtNLM"/>
    </source>
</evidence>
<evidence type="ECO:0000256" key="1">
    <source>
        <dbReference type="SAM" id="MobiDB-lite"/>
    </source>
</evidence>
<organism evidence="2 3">
    <name type="scientific">Hydnum rufescens UP504</name>
    <dbReference type="NCBI Taxonomy" id="1448309"/>
    <lineage>
        <taxon>Eukaryota</taxon>
        <taxon>Fungi</taxon>
        <taxon>Dikarya</taxon>
        <taxon>Basidiomycota</taxon>
        <taxon>Agaricomycotina</taxon>
        <taxon>Agaricomycetes</taxon>
        <taxon>Cantharellales</taxon>
        <taxon>Hydnaceae</taxon>
        <taxon>Hydnum</taxon>
    </lineage>
</organism>
<dbReference type="EMBL" id="MU128989">
    <property type="protein sequence ID" value="KAF9512267.1"/>
    <property type="molecule type" value="Genomic_DNA"/>
</dbReference>
<proteinExistence type="predicted"/>
<comment type="caution">
    <text evidence="2">The sequence shown here is derived from an EMBL/GenBank/DDBJ whole genome shotgun (WGS) entry which is preliminary data.</text>
</comment>
<accession>A0A9P6AV58</accession>
<keyword evidence="3" id="KW-1185">Reference proteome</keyword>
<dbReference type="AlphaFoldDB" id="A0A9P6AV58"/>
<feature type="compositionally biased region" description="Low complexity" evidence="1">
    <location>
        <begin position="209"/>
        <end position="219"/>
    </location>
</feature>
<evidence type="ECO:0000313" key="3">
    <source>
        <dbReference type="Proteomes" id="UP000886523"/>
    </source>
</evidence>
<feature type="compositionally biased region" description="Polar residues" evidence="1">
    <location>
        <begin position="226"/>
        <end position="235"/>
    </location>
</feature>
<reference evidence="2" key="1">
    <citation type="journal article" date="2020" name="Nat. Commun.">
        <title>Large-scale genome sequencing of mycorrhizal fungi provides insights into the early evolution of symbiotic traits.</title>
        <authorList>
            <person name="Miyauchi S."/>
            <person name="Kiss E."/>
            <person name="Kuo A."/>
            <person name="Drula E."/>
            <person name="Kohler A."/>
            <person name="Sanchez-Garcia M."/>
            <person name="Morin E."/>
            <person name="Andreopoulos B."/>
            <person name="Barry K.W."/>
            <person name="Bonito G."/>
            <person name="Buee M."/>
            <person name="Carver A."/>
            <person name="Chen C."/>
            <person name="Cichocki N."/>
            <person name="Clum A."/>
            <person name="Culley D."/>
            <person name="Crous P.W."/>
            <person name="Fauchery L."/>
            <person name="Girlanda M."/>
            <person name="Hayes R.D."/>
            <person name="Keri Z."/>
            <person name="LaButti K."/>
            <person name="Lipzen A."/>
            <person name="Lombard V."/>
            <person name="Magnuson J."/>
            <person name="Maillard F."/>
            <person name="Murat C."/>
            <person name="Nolan M."/>
            <person name="Ohm R.A."/>
            <person name="Pangilinan J."/>
            <person name="Pereira M.F."/>
            <person name="Perotto S."/>
            <person name="Peter M."/>
            <person name="Pfister S."/>
            <person name="Riley R."/>
            <person name="Sitrit Y."/>
            <person name="Stielow J.B."/>
            <person name="Szollosi G."/>
            <person name="Zifcakova L."/>
            <person name="Stursova M."/>
            <person name="Spatafora J.W."/>
            <person name="Tedersoo L."/>
            <person name="Vaario L.M."/>
            <person name="Yamada A."/>
            <person name="Yan M."/>
            <person name="Wang P."/>
            <person name="Xu J."/>
            <person name="Bruns T."/>
            <person name="Baldrian P."/>
            <person name="Vilgalys R."/>
            <person name="Dunand C."/>
            <person name="Henrissat B."/>
            <person name="Grigoriev I.V."/>
            <person name="Hibbett D."/>
            <person name="Nagy L.G."/>
            <person name="Martin F.M."/>
        </authorList>
    </citation>
    <scope>NUCLEOTIDE SEQUENCE</scope>
    <source>
        <strain evidence="2">UP504</strain>
    </source>
</reference>
<dbReference type="OrthoDB" id="2104739at2759"/>
<evidence type="ECO:0000313" key="2">
    <source>
        <dbReference type="EMBL" id="KAF9512267.1"/>
    </source>
</evidence>